<organism evidence="6 7">
    <name type="scientific">Haliaeetus albicilla</name>
    <name type="common">White-tailed sea-eagle</name>
    <name type="synonym">Falco albicilla</name>
    <dbReference type="NCBI Taxonomy" id="8969"/>
    <lineage>
        <taxon>Eukaryota</taxon>
        <taxon>Metazoa</taxon>
        <taxon>Chordata</taxon>
        <taxon>Craniata</taxon>
        <taxon>Vertebrata</taxon>
        <taxon>Euteleostomi</taxon>
        <taxon>Archelosauria</taxon>
        <taxon>Archosauria</taxon>
        <taxon>Dinosauria</taxon>
        <taxon>Saurischia</taxon>
        <taxon>Theropoda</taxon>
        <taxon>Coelurosauria</taxon>
        <taxon>Aves</taxon>
        <taxon>Neognathae</taxon>
        <taxon>Neoaves</taxon>
        <taxon>Telluraves</taxon>
        <taxon>Accipitrimorphae</taxon>
        <taxon>Accipitriformes</taxon>
        <taxon>Accipitridae</taxon>
        <taxon>Accipitrinae</taxon>
        <taxon>Haliaeetus</taxon>
    </lineage>
</organism>
<comment type="subcellular location">
    <subcellularLocation>
        <location evidence="1">Nucleus inner membrane</location>
    </subcellularLocation>
</comment>
<keyword evidence="4" id="KW-0472">Membrane</keyword>
<keyword evidence="7" id="KW-1185">Reference proteome</keyword>
<feature type="non-terminal residue" evidence="6">
    <location>
        <position position="147"/>
    </location>
</feature>
<dbReference type="InterPro" id="IPR012919">
    <property type="entry name" value="SUN_dom"/>
</dbReference>
<dbReference type="PROSITE" id="PS51469">
    <property type="entry name" value="SUN"/>
    <property type="match status" value="1"/>
</dbReference>
<dbReference type="Pfam" id="PF07738">
    <property type="entry name" value="Sad1_UNC"/>
    <property type="match status" value="2"/>
</dbReference>
<keyword evidence="2" id="KW-0812">Transmembrane</keyword>
<dbReference type="InterPro" id="IPR045119">
    <property type="entry name" value="SUN1-5"/>
</dbReference>
<dbReference type="GO" id="GO:0043495">
    <property type="term" value="F:protein-membrane adaptor activity"/>
    <property type="evidence" value="ECO:0007669"/>
    <property type="project" value="TreeGrafter"/>
</dbReference>
<dbReference type="AlphaFoldDB" id="A0A7K7NDK5"/>
<sequence>ASPGYCWPFQGFRSEVLIRLPTEIRPMAIIIEHTSKTASPLGTVSSAPRDFTVYVSFCWALGAGTWPRGRAGLDEEGKEETLLGTFTYTVQKGPTQTFPLQNGIPRAFRFLKLGIQSNWGKPGYICIYRVQVCGKMVGTNAIGVKHV</sequence>
<evidence type="ECO:0000313" key="7">
    <source>
        <dbReference type="Proteomes" id="UP000585422"/>
    </source>
</evidence>
<proteinExistence type="predicted"/>
<dbReference type="OrthoDB" id="342281at2759"/>
<evidence type="ECO:0000313" key="6">
    <source>
        <dbReference type="EMBL" id="NWZ53369.1"/>
    </source>
</evidence>
<gene>
    <name evidence="6" type="primary">Sun2_0</name>
    <name evidence="6" type="ORF">HALALB_R03922</name>
</gene>
<protein>
    <submittedName>
        <fullName evidence="6">SUN2 protein</fullName>
    </submittedName>
</protein>
<dbReference type="GO" id="GO:0005637">
    <property type="term" value="C:nuclear inner membrane"/>
    <property type="evidence" value="ECO:0007669"/>
    <property type="project" value="UniProtKB-SubCell"/>
</dbReference>
<feature type="non-terminal residue" evidence="6">
    <location>
        <position position="1"/>
    </location>
</feature>
<reference evidence="6 7" key="1">
    <citation type="submission" date="2019-09" db="EMBL/GenBank/DDBJ databases">
        <title>Bird 10,000 Genomes (B10K) Project - Family phase.</title>
        <authorList>
            <person name="Zhang G."/>
        </authorList>
    </citation>
    <scope>NUCLEOTIDE SEQUENCE [LARGE SCALE GENOMIC DNA]</scope>
    <source>
        <strain evidence="6">OUT-0040</strain>
        <tissue evidence="6">Blood</tissue>
    </source>
</reference>
<evidence type="ECO:0000256" key="2">
    <source>
        <dbReference type="ARBA" id="ARBA00022692"/>
    </source>
</evidence>
<evidence type="ECO:0000256" key="1">
    <source>
        <dbReference type="ARBA" id="ARBA00004540"/>
    </source>
</evidence>
<dbReference type="Proteomes" id="UP000585422">
    <property type="component" value="Unassembled WGS sequence"/>
</dbReference>
<evidence type="ECO:0000259" key="5">
    <source>
        <dbReference type="PROSITE" id="PS51469"/>
    </source>
</evidence>
<keyword evidence="3" id="KW-1133">Transmembrane helix</keyword>
<evidence type="ECO:0000256" key="3">
    <source>
        <dbReference type="ARBA" id="ARBA00022989"/>
    </source>
</evidence>
<name>A0A7K7NDK5_HALAL</name>
<dbReference type="Gene3D" id="2.60.120.260">
    <property type="entry name" value="Galactose-binding domain-like"/>
    <property type="match status" value="1"/>
</dbReference>
<evidence type="ECO:0000256" key="4">
    <source>
        <dbReference type="ARBA" id="ARBA00023136"/>
    </source>
</evidence>
<accession>A0A7K7NDK5</accession>
<dbReference type="GO" id="GO:0034993">
    <property type="term" value="C:meiotic nuclear membrane microtubule tethering complex"/>
    <property type="evidence" value="ECO:0007669"/>
    <property type="project" value="TreeGrafter"/>
</dbReference>
<feature type="domain" description="SUN" evidence="5">
    <location>
        <begin position="1"/>
        <end position="137"/>
    </location>
</feature>
<dbReference type="PANTHER" id="PTHR12911">
    <property type="entry name" value="SAD1/UNC-84-LIKE PROTEIN-RELATED"/>
    <property type="match status" value="1"/>
</dbReference>
<dbReference type="EMBL" id="VZSQ01000097">
    <property type="protein sequence ID" value="NWZ53369.1"/>
    <property type="molecule type" value="Genomic_DNA"/>
</dbReference>
<comment type="caution">
    <text evidence="6">The sequence shown here is derived from an EMBL/GenBank/DDBJ whole genome shotgun (WGS) entry which is preliminary data.</text>
</comment>
<dbReference type="PANTHER" id="PTHR12911:SF24">
    <property type="entry name" value="SUN DOMAIN-CONTAINING PROTEIN 3"/>
    <property type="match status" value="1"/>
</dbReference>